<comment type="subcellular location">
    <subcellularLocation>
        <location evidence="1">Membrane</location>
        <topology evidence="1">Multi-pass membrane protein</topology>
    </subcellularLocation>
</comment>
<evidence type="ECO:0000259" key="7">
    <source>
        <dbReference type="Pfam" id="PF12698"/>
    </source>
</evidence>
<feature type="domain" description="ABC-2 type transporter transmembrane" evidence="7">
    <location>
        <begin position="26"/>
        <end position="166"/>
    </location>
</feature>
<feature type="transmembrane region" description="Helical" evidence="6">
    <location>
        <begin position="590"/>
        <end position="610"/>
    </location>
</feature>
<dbReference type="Pfam" id="PF12698">
    <property type="entry name" value="ABC2_membrane_3"/>
    <property type="match status" value="2"/>
</dbReference>
<name>A0ABN6MEJ2_9ACTN</name>
<dbReference type="EMBL" id="AP025564">
    <property type="protein sequence ID" value="BDE95663.1"/>
    <property type="molecule type" value="Genomic_DNA"/>
</dbReference>
<sequence>MRTVFQILFRDLRRLLRNPVAMIIVVGVCVIPSLYAWYCIAANWDPYANTAGIRVAVSNNDRGVQSDIAGNLDAGGQVVEELRNNHDLTWEFVSEDEAREGVESGTYYAAIVIPADFSEDLASVFTGDFEQPTIAYYVNEKKNAVAPKVTDTGAATIEEQINSTFVSTVSKTVIEMAQNAGTSMLDRSDEASEGLAASVDETNGAIDRVRALLDGIDSTIEDSRSPLDNTRQTLDDLEERIPVIADALDRSTALLGDVRQSARELDASISQAISEGGTLLGDASTQANIAIGAFSGNVAKLQGGVDAALADMGALVDGNEGIIDELRGQVAQHPELADVIAELEAQNEQHRQTIESLKILSGDIAAIADAAASASDAVDGSVQDGLAAAGEAQRRISAEVLPKLSEGLDSFSQVSGGLAGTVSSLKPTIQQARALLDQLSGTLDQTKEVVSSTSSSLAEMRDELSRTVTDLSALNDSASLDELSALLGIDPEDAASFMSSPVTLENVAIYPVSPYGSGVAPFYTNLALWVGGFILIAIFKLEVDREGVRSFSPTQAYLGRWLLFVLLGLVQAVIVCAGDLAIGVQCLDPVAYLAAGMFTSFVYVSVIFALASTFKHIGKAVAVVLLIMQIPGSSGMYPVEMMPAFFQAVHPFLPFTYGIGALREAVGGMYGLTYAFNLAHLALFLPVALIIGLVARPYLLNLNLLFDRKLAETDIMVCEQNNLPRTRYRLRTVIKVLLDTDAYRAKLLARADRFYRNYPRLIRVGWILVFALPVLILVVMSLFDVDVDTKIVMLVFWILSLIAVISYLIVVEYLHDNLRYQLDMSTLDDADLEQKLREHVVLQADSGKRDRP</sequence>
<proteinExistence type="predicted"/>
<feature type="transmembrane region" description="Helical" evidence="6">
    <location>
        <begin position="795"/>
        <end position="814"/>
    </location>
</feature>
<evidence type="ECO:0000313" key="9">
    <source>
        <dbReference type="Proteomes" id="UP001320544"/>
    </source>
</evidence>
<feature type="transmembrane region" description="Helical" evidence="6">
    <location>
        <begin position="761"/>
        <end position="783"/>
    </location>
</feature>
<organism evidence="8 9">
    <name type="scientific">Raoultibacter timonensis</name>
    <dbReference type="NCBI Taxonomy" id="1907662"/>
    <lineage>
        <taxon>Bacteria</taxon>
        <taxon>Bacillati</taxon>
        <taxon>Actinomycetota</taxon>
        <taxon>Coriobacteriia</taxon>
        <taxon>Eggerthellales</taxon>
        <taxon>Eggerthellaceae</taxon>
        <taxon>Raoultibacter</taxon>
    </lineage>
</organism>
<protein>
    <submittedName>
        <fullName evidence="8">ABC transporter</fullName>
    </submittedName>
</protein>
<dbReference type="InterPro" id="IPR051328">
    <property type="entry name" value="T7SS_ABC-Transporter"/>
</dbReference>
<feature type="transmembrane region" description="Helical" evidence="6">
    <location>
        <begin position="617"/>
        <end position="637"/>
    </location>
</feature>
<keyword evidence="3 6" id="KW-1133">Transmembrane helix</keyword>
<keyword evidence="2 6" id="KW-0812">Transmembrane</keyword>
<dbReference type="NCBIfam" id="TIGR03061">
    <property type="entry name" value="pip_yhgE_Nterm"/>
    <property type="match status" value="1"/>
</dbReference>
<reference evidence="8 9" key="1">
    <citation type="submission" date="2022-01" db="EMBL/GenBank/DDBJ databases">
        <title>Novel bile acid biosynthetic pathways are enriched in the microbiome of centenarians.</title>
        <authorList>
            <person name="Sato Y."/>
            <person name="Atarashi K."/>
            <person name="Plichta R.D."/>
            <person name="Arai Y."/>
            <person name="Sasajima S."/>
            <person name="Kearney M.S."/>
            <person name="Suda W."/>
            <person name="Takeshita K."/>
            <person name="Sasaki T."/>
            <person name="Okamoto S."/>
            <person name="Skelly N.A."/>
            <person name="Okamura Y."/>
            <person name="Vlamakis H."/>
            <person name="Li Y."/>
            <person name="Tanoue T."/>
            <person name="Takei H."/>
            <person name="Nittono H."/>
            <person name="Narushima S."/>
            <person name="Irie J."/>
            <person name="Itoh H."/>
            <person name="Moriya K."/>
            <person name="Sugiura Y."/>
            <person name="Suematsu M."/>
            <person name="Moritoki N."/>
            <person name="Shibata S."/>
            <person name="Littman R.D."/>
            <person name="Fischbach A.M."/>
            <person name="Uwamino Y."/>
            <person name="Inoue T."/>
            <person name="Honda A."/>
            <person name="Hattori M."/>
            <person name="Murai T."/>
            <person name="Xavier J.R."/>
            <person name="Hirose N."/>
            <person name="Honda K."/>
        </authorList>
    </citation>
    <scope>NUCLEOTIDE SEQUENCE [LARGE SCALE GENOMIC DNA]</scope>
    <source>
        <strain evidence="8 9">CE91-St30</strain>
    </source>
</reference>
<evidence type="ECO:0000256" key="3">
    <source>
        <dbReference type="ARBA" id="ARBA00022989"/>
    </source>
</evidence>
<dbReference type="RefSeq" id="WP_244411971.1">
    <property type="nucleotide sequence ID" value="NZ_AP025564.1"/>
</dbReference>
<evidence type="ECO:0000256" key="1">
    <source>
        <dbReference type="ARBA" id="ARBA00004141"/>
    </source>
</evidence>
<evidence type="ECO:0000256" key="4">
    <source>
        <dbReference type="ARBA" id="ARBA00023136"/>
    </source>
</evidence>
<dbReference type="NCBIfam" id="TIGR03062">
    <property type="entry name" value="pip_yhgE_Cterm"/>
    <property type="match status" value="1"/>
</dbReference>
<dbReference type="InterPro" id="IPR017501">
    <property type="entry name" value="Phage_infect_YhgE_C"/>
</dbReference>
<dbReference type="PANTHER" id="PTHR43077:SF10">
    <property type="entry name" value="TRANSPORT PERMEASE PROTEIN"/>
    <property type="match status" value="1"/>
</dbReference>
<feature type="transmembrane region" description="Helical" evidence="6">
    <location>
        <begin position="522"/>
        <end position="541"/>
    </location>
</feature>
<evidence type="ECO:0000256" key="5">
    <source>
        <dbReference type="SAM" id="Coils"/>
    </source>
</evidence>
<evidence type="ECO:0000313" key="8">
    <source>
        <dbReference type="EMBL" id="BDE95663.1"/>
    </source>
</evidence>
<dbReference type="InterPro" id="IPR013525">
    <property type="entry name" value="ABC2_TM"/>
</dbReference>
<keyword evidence="9" id="KW-1185">Reference proteome</keyword>
<feature type="transmembrane region" description="Helical" evidence="6">
    <location>
        <begin position="678"/>
        <end position="699"/>
    </location>
</feature>
<dbReference type="Proteomes" id="UP001320544">
    <property type="component" value="Chromosome"/>
</dbReference>
<evidence type="ECO:0000256" key="6">
    <source>
        <dbReference type="SAM" id="Phobius"/>
    </source>
</evidence>
<gene>
    <name evidence="8" type="primary">pip_1</name>
    <name evidence="8" type="ORF">CE91St30_09960</name>
</gene>
<dbReference type="PANTHER" id="PTHR43077">
    <property type="entry name" value="TRANSPORT PERMEASE YVFS-RELATED"/>
    <property type="match status" value="1"/>
</dbReference>
<dbReference type="Gene3D" id="3.40.1710.10">
    <property type="entry name" value="abc type-2 transporter like domain"/>
    <property type="match status" value="1"/>
</dbReference>
<keyword evidence="5" id="KW-0175">Coiled coil</keyword>
<feature type="coiled-coil region" evidence="5">
    <location>
        <begin position="333"/>
        <end position="360"/>
    </location>
</feature>
<evidence type="ECO:0000256" key="2">
    <source>
        <dbReference type="ARBA" id="ARBA00022692"/>
    </source>
</evidence>
<keyword evidence="4 6" id="KW-0472">Membrane</keyword>
<feature type="transmembrane region" description="Helical" evidence="6">
    <location>
        <begin position="20"/>
        <end position="38"/>
    </location>
</feature>
<feature type="transmembrane region" description="Helical" evidence="6">
    <location>
        <begin position="561"/>
        <end position="584"/>
    </location>
</feature>
<dbReference type="InterPro" id="IPR017500">
    <property type="entry name" value="Phage_infect_YhgE_N"/>
</dbReference>
<accession>A0ABN6MEJ2</accession>
<feature type="domain" description="ABC-2 type transporter transmembrane" evidence="7">
    <location>
        <begin position="480"/>
        <end position="693"/>
    </location>
</feature>